<dbReference type="InParanoid" id="A0A2R6QHC0"/>
<accession>A0A2R6QHC0</accession>
<dbReference type="OrthoDB" id="10434193at2759"/>
<dbReference type="Gramene" id="PSS08000">
    <property type="protein sequence ID" value="PSS08000"/>
    <property type="gene ID" value="CEY00_Acc18360"/>
</dbReference>
<keyword evidence="3" id="KW-1185">Reference proteome</keyword>
<feature type="region of interest" description="Disordered" evidence="1">
    <location>
        <begin position="35"/>
        <end position="56"/>
    </location>
</feature>
<reference evidence="3" key="2">
    <citation type="journal article" date="2018" name="BMC Genomics">
        <title>A manually annotated Actinidia chinensis var. chinensis (kiwifruit) genome highlights the challenges associated with draft genomes and gene prediction in plants.</title>
        <authorList>
            <person name="Pilkington S.M."/>
            <person name="Crowhurst R."/>
            <person name="Hilario E."/>
            <person name="Nardozza S."/>
            <person name="Fraser L."/>
            <person name="Peng Y."/>
            <person name="Gunaseelan K."/>
            <person name="Simpson R."/>
            <person name="Tahir J."/>
            <person name="Deroles S.C."/>
            <person name="Templeton K."/>
            <person name="Luo Z."/>
            <person name="Davy M."/>
            <person name="Cheng C."/>
            <person name="McNeilage M."/>
            <person name="Scaglione D."/>
            <person name="Liu Y."/>
            <person name="Zhang Q."/>
            <person name="Datson P."/>
            <person name="De Silva N."/>
            <person name="Gardiner S.E."/>
            <person name="Bassett H."/>
            <person name="Chagne D."/>
            <person name="McCallum J."/>
            <person name="Dzierzon H."/>
            <person name="Deng C."/>
            <person name="Wang Y.Y."/>
            <person name="Barron L."/>
            <person name="Manako K."/>
            <person name="Bowen J."/>
            <person name="Foster T.M."/>
            <person name="Erridge Z.A."/>
            <person name="Tiffin H."/>
            <person name="Waite C.N."/>
            <person name="Davies K.M."/>
            <person name="Grierson E.P."/>
            <person name="Laing W.A."/>
            <person name="Kirk R."/>
            <person name="Chen X."/>
            <person name="Wood M."/>
            <person name="Montefiori M."/>
            <person name="Brummell D.A."/>
            <person name="Schwinn K.E."/>
            <person name="Catanach A."/>
            <person name="Fullerton C."/>
            <person name="Li D."/>
            <person name="Meiyalaghan S."/>
            <person name="Nieuwenhuizen N."/>
            <person name="Read N."/>
            <person name="Prakash R."/>
            <person name="Hunter D."/>
            <person name="Zhang H."/>
            <person name="McKenzie M."/>
            <person name="Knabel M."/>
            <person name="Harris A."/>
            <person name="Allan A.C."/>
            <person name="Gleave A."/>
            <person name="Chen A."/>
            <person name="Janssen B.J."/>
            <person name="Plunkett B."/>
            <person name="Ampomah-Dwamena C."/>
            <person name="Voogd C."/>
            <person name="Leif D."/>
            <person name="Lafferty D."/>
            <person name="Souleyre E.J.F."/>
            <person name="Varkonyi-Gasic E."/>
            <person name="Gambi F."/>
            <person name="Hanley J."/>
            <person name="Yao J.L."/>
            <person name="Cheung J."/>
            <person name="David K.M."/>
            <person name="Warren B."/>
            <person name="Marsh K."/>
            <person name="Snowden K.C."/>
            <person name="Lin-Wang K."/>
            <person name="Brian L."/>
            <person name="Martinez-Sanchez M."/>
            <person name="Wang M."/>
            <person name="Ileperuma N."/>
            <person name="Macnee N."/>
            <person name="Campin R."/>
            <person name="McAtee P."/>
            <person name="Drummond R.S.M."/>
            <person name="Espley R.V."/>
            <person name="Ireland H.S."/>
            <person name="Wu R."/>
            <person name="Atkinson R.G."/>
            <person name="Karunairetnam S."/>
            <person name="Bulley S."/>
            <person name="Chunkath S."/>
            <person name="Hanley Z."/>
            <person name="Storey R."/>
            <person name="Thrimawithana A.H."/>
            <person name="Thomson S."/>
            <person name="David C."/>
            <person name="Testolin R."/>
            <person name="Huang H."/>
            <person name="Hellens R.P."/>
            <person name="Schaffer R.J."/>
        </authorList>
    </citation>
    <scope>NUCLEOTIDE SEQUENCE [LARGE SCALE GENOMIC DNA]</scope>
    <source>
        <strain evidence="3">cv. Red5</strain>
    </source>
</reference>
<evidence type="ECO:0000313" key="3">
    <source>
        <dbReference type="Proteomes" id="UP000241394"/>
    </source>
</evidence>
<protein>
    <submittedName>
        <fullName evidence="2">Platelet-derived growth factor receptor beta like</fullName>
    </submittedName>
</protein>
<dbReference type="AlphaFoldDB" id="A0A2R6QHC0"/>
<evidence type="ECO:0000256" key="1">
    <source>
        <dbReference type="SAM" id="MobiDB-lite"/>
    </source>
</evidence>
<proteinExistence type="predicted"/>
<comment type="caution">
    <text evidence="2">The sequence shown here is derived from an EMBL/GenBank/DDBJ whole genome shotgun (WGS) entry which is preliminary data.</text>
</comment>
<gene>
    <name evidence="2" type="ORF">CEY00_Acc18360</name>
</gene>
<dbReference type="EMBL" id="NKQK01000016">
    <property type="protein sequence ID" value="PSS08000.1"/>
    <property type="molecule type" value="Genomic_DNA"/>
</dbReference>
<evidence type="ECO:0000313" key="2">
    <source>
        <dbReference type="EMBL" id="PSS08000.1"/>
    </source>
</evidence>
<reference evidence="2 3" key="1">
    <citation type="submission" date="2017-07" db="EMBL/GenBank/DDBJ databases">
        <title>An improved, manually edited Actinidia chinensis var. chinensis (kiwifruit) genome highlights the challenges associated with draft genomes and gene prediction in plants.</title>
        <authorList>
            <person name="Pilkington S."/>
            <person name="Crowhurst R."/>
            <person name="Hilario E."/>
            <person name="Nardozza S."/>
            <person name="Fraser L."/>
            <person name="Peng Y."/>
            <person name="Gunaseelan K."/>
            <person name="Simpson R."/>
            <person name="Tahir J."/>
            <person name="Deroles S."/>
            <person name="Templeton K."/>
            <person name="Luo Z."/>
            <person name="Davy M."/>
            <person name="Cheng C."/>
            <person name="Mcneilage M."/>
            <person name="Scaglione D."/>
            <person name="Liu Y."/>
            <person name="Zhang Q."/>
            <person name="Datson P."/>
            <person name="De Silva N."/>
            <person name="Gardiner S."/>
            <person name="Bassett H."/>
            <person name="Chagne D."/>
            <person name="Mccallum J."/>
            <person name="Dzierzon H."/>
            <person name="Deng C."/>
            <person name="Wang Y.-Y."/>
            <person name="Barron N."/>
            <person name="Manako K."/>
            <person name="Bowen J."/>
            <person name="Foster T."/>
            <person name="Erridge Z."/>
            <person name="Tiffin H."/>
            <person name="Waite C."/>
            <person name="Davies K."/>
            <person name="Grierson E."/>
            <person name="Laing W."/>
            <person name="Kirk R."/>
            <person name="Chen X."/>
            <person name="Wood M."/>
            <person name="Montefiori M."/>
            <person name="Brummell D."/>
            <person name="Schwinn K."/>
            <person name="Catanach A."/>
            <person name="Fullerton C."/>
            <person name="Li D."/>
            <person name="Meiyalaghan S."/>
            <person name="Nieuwenhuizen N."/>
            <person name="Read N."/>
            <person name="Prakash R."/>
            <person name="Hunter D."/>
            <person name="Zhang H."/>
            <person name="Mckenzie M."/>
            <person name="Knabel M."/>
            <person name="Harris A."/>
            <person name="Allan A."/>
            <person name="Chen A."/>
            <person name="Janssen B."/>
            <person name="Plunkett B."/>
            <person name="Dwamena C."/>
            <person name="Voogd C."/>
            <person name="Leif D."/>
            <person name="Lafferty D."/>
            <person name="Souleyre E."/>
            <person name="Varkonyi-Gasic E."/>
            <person name="Gambi F."/>
            <person name="Hanley J."/>
            <person name="Yao J.-L."/>
            <person name="Cheung J."/>
            <person name="David K."/>
            <person name="Warren B."/>
            <person name="Marsh K."/>
            <person name="Snowden K."/>
            <person name="Lin-Wang K."/>
            <person name="Brian L."/>
            <person name="Martinez-Sanchez M."/>
            <person name="Wang M."/>
            <person name="Ileperuma N."/>
            <person name="Macnee N."/>
            <person name="Campin R."/>
            <person name="Mcatee P."/>
            <person name="Drummond R."/>
            <person name="Espley R."/>
            <person name="Ireland H."/>
            <person name="Wu R."/>
            <person name="Atkinson R."/>
            <person name="Karunairetnam S."/>
            <person name="Bulley S."/>
            <person name="Chunkath S."/>
            <person name="Hanley Z."/>
            <person name="Storey R."/>
            <person name="Thrimawithana A."/>
            <person name="Thomson S."/>
            <person name="David C."/>
            <person name="Testolin R."/>
        </authorList>
    </citation>
    <scope>NUCLEOTIDE SEQUENCE [LARGE SCALE GENOMIC DNA]</scope>
    <source>
        <strain evidence="3">cv. Red5</strain>
        <tissue evidence="2">Young leaf</tissue>
    </source>
</reference>
<organism evidence="2 3">
    <name type="scientific">Actinidia chinensis var. chinensis</name>
    <name type="common">Chinese soft-hair kiwi</name>
    <dbReference type="NCBI Taxonomy" id="1590841"/>
    <lineage>
        <taxon>Eukaryota</taxon>
        <taxon>Viridiplantae</taxon>
        <taxon>Streptophyta</taxon>
        <taxon>Embryophyta</taxon>
        <taxon>Tracheophyta</taxon>
        <taxon>Spermatophyta</taxon>
        <taxon>Magnoliopsida</taxon>
        <taxon>eudicotyledons</taxon>
        <taxon>Gunneridae</taxon>
        <taxon>Pentapetalae</taxon>
        <taxon>asterids</taxon>
        <taxon>Ericales</taxon>
        <taxon>Actinidiaceae</taxon>
        <taxon>Actinidia</taxon>
    </lineage>
</organism>
<keyword evidence="2" id="KW-0675">Receptor</keyword>
<sequence>MSSKADVVNLENSLPSWISDHLGEKSFKEDEVIQLPFSPKEDPPSPEGSPSVAISSPIEREINIMTQDEQDCLRETHSFPPSIQIRLPEEDETIASTCPGKVAFYEAAFHSTSSLG</sequence>
<dbReference type="Proteomes" id="UP000241394">
    <property type="component" value="Chromosome LG16"/>
</dbReference>
<name>A0A2R6QHC0_ACTCC</name>